<proteinExistence type="predicted"/>
<dbReference type="RefSeq" id="WP_090463449.1">
    <property type="nucleotide sequence ID" value="NZ_FNRV01000001.1"/>
</dbReference>
<accession>A0ABY0XRR5</accession>
<organism evidence="2 3">
    <name type="scientific">Pseudomonas mohnii</name>
    <dbReference type="NCBI Taxonomy" id="395600"/>
    <lineage>
        <taxon>Bacteria</taxon>
        <taxon>Pseudomonadati</taxon>
        <taxon>Pseudomonadota</taxon>
        <taxon>Gammaproteobacteria</taxon>
        <taxon>Pseudomonadales</taxon>
        <taxon>Pseudomonadaceae</taxon>
        <taxon>Pseudomonas</taxon>
    </lineage>
</organism>
<evidence type="ECO:0000313" key="2">
    <source>
        <dbReference type="EMBL" id="SEC00156.1"/>
    </source>
</evidence>
<dbReference type="EMBL" id="FNRV01000001">
    <property type="protein sequence ID" value="SEC00156.1"/>
    <property type="molecule type" value="Genomic_DNA"/>
</dbReference>
<dbReference type="Pfam" id="PF13264">
    <property type="entry name" value="DUF4055"/>
    <property type="match status" value="1"/>
</dbReference>
<evidence type="ECO:0000313" key="3">
    <source>
        <dbReference type="Proteomes" id="UP000199665"/>
    </source>
</evidence>
<keyword evidence="3" id="KW-1185">Reference proteome</keyword>
<feature type="domain" description="DUF4055" evidence="1">
    <location>
        <begin position="248"/>
        <end position="381"/>
    </location>
</feature>
<gene>
    <name evidence="2" type="ORF">SAMN05216205_1203</name>
</gene>
<dbReference type="Proteomes" id="UP000199665">
    <property type="component" value="Unassembled WGS sequence"/>
</dbReference>
<comment type="caution">
    <text evidence="2">The sequence shown here is derived from an EMBL/GenBank/DDBJ whole genome shotgun (WGS) entry which is preliminary data.</text>
</comment>
<protein>
    <recommendedName>
        <fullName evidence="1">DUF4055 domain-containing protein</fullName>
    </recommendedName>
</protein>
<name>A0ABY0XRR5_9PSED</name>
<reference evidence="2 3" key="1">
    <citation type="submission" date="2016-10" db="EMBL/GenBank/DDBJ databases">
        <authorList>
            <person name="Varghese N."/>
            <person name="Submissions S."/>
        </authorList>
    </citation>
    <scope>NUCLEOTIDE SEQUENCE [LARGE SCALE GENOMIC DNA]</scope>
    <source>
        <strain evidence="2 3">DSM 18327</strain>
    </source>
</reference>
<sequence length="456" mass="50264">MSDDPSATLPAVDRMRAYWDIVAPLMGGTSAMRAVGKVLLPQYPAEQDDTYKERLALSTLLPVYAETVSNMTSRVFAEPLQLGEDVPDDIKTLCGDIDLAGNDLNSWSVELFRNGLSHGLCHALIDYQPTQDAEGNPLYKTRAEEIKAGVRPYAVIVKPDQVLGWRFTAGKLTQFRYMESVEVPDGEFGTASVQQIRVLEPGSWRTYRKPDKGGAWELHERGATSLSYIPLVTFYTGRTGALTAKPSLLELAYLNVKHWQSQSDQDNLLHVARVPLLFVFTDDDQFKLVISSGSATRMPKDGSAEYVEHTGAAIEAGRQSLQDLIDEMRMAGAKLLQRDKQQVKTAAQANEEAAQELSPLARMAGQFADCLAQLLQILADYRGLPDGGHVEMRGNFDSDFAPEVSLPSLISMASAGKISDETLYSEMQRRGVISDELDWAVEKDRIEMQGPALGTL</sequence>
<evidence type="ECO:0000259" key="1">
    <source>
        <dbReference type="Pfam" id="PF13264"/>
    </source>
</evidence>
<dbReference type="InterPro" id="IPR025129">
    <property type="entry name" value="DUF4055"/>
</dbReference>